<feature type="region of interest" description="Disordered" evidence="13">
    <location>
        <begin position="1"/>
        <end position="35"/>
    </location>
</feature>
<keyword evidence="12 14" id="KW-0472">Membrane</keyword>
<evidence type="ECO:0000313" key="15">
    <source>
        <dbReference type="Proteomes" id="UP001652660"/>
    </source>
</evidence>
<accession>A0A6P6UZJ9</accession>
<evidence type="ECO:0000256" key="5">
    <source>
        <dbReference type="ARBA" id="ARBA00022448"/>
    </source>
</evidence>
<evidence type="ECO:0000256" key="10">
    <source>
        <dbReference type="ARBA" id="ARBA00022989"/>
    </source>
</evidence>
<evidence type="ECO:0000256" key="4">
    <source>
        <dbReference type="ARBA" id="ARBA00016392"/>
    </source>
</evidence>
<reference evidence="16" key="2">
    <citation type="submission" date="2025-08" db="UniProtKB">
        <authorList>
            <consortium name="RefSeq"/>
        </authorList>
    </citation>
    <scope>IDENTIFICATION</scope>
    <source>
        <tissue evidence="16">Leaves</tissue>
    </source>
</reference>
<keyword evidence="5" id="KW-0813">Transport</keyword>
<dbReference type="PANTHER" id="PTHR17098">
    <property type="entry name" value="NADH-UBIQUINONE OXIDOREDUCTASE MWFE SUBUNIT"/>
    <property type="match status" value="1"/>
</dbReference>
<gene>
    <name evidence="16" type="primary">LOC113715907</name>
</gene>
<name>A0A6P6UZJ9_COFAR</name>
<evidence type="ECO:0000256" key="1">
    <source>
        <dbReference type="ARBA" id="ARBA00003195"/>
    </source>
</evidence>
<keyword evidence="15" id="KW-1185">Reference proteome</keyword>
<keyword evidence="11" id="KW-0496">Mitochondrion</keyword>
<dbReference type="Proteomes" id="UP001652660">
    <property type="component" value="Chromosome 11c"/>
</dbReference>
<dbReference type="PANTHER" id="PTHR17098:SF2">
    <property type="entry name" value="NADH DEHYDROGENASE [UBIQUINONE] 1 ALPHA SUBCOMPLEX SUBUNIT 1"/>
    <property type="match status" value="1"/>
</dbReference>
<keyword evidence="6" id="KW-0679">Respiratory chain</keyword>
<comment type="subcellular location">
    <subcellularLocation>
        <location evidence="2">Mitochondrion inner membrane</location>
        <topology evidence="2">Single-pass membrane protein</topology>
        <orientation evidence="2">Matrix side</orientation>
    </subcellularLocation>
</comment>
<evidence type="ECO:0000256" key="14">
    <source>
        <dbReference type="SAM" id="Phobius"/>
    </source>
</evidence>
<evidence type="ECO:0000256" key="11">
    <source>
        <dbReference type="ARBA" id="ARBA00023128"/>
    </source>
</evidence>
<keyword evidence="7 14" id="KW-0812">Transmembrane</keyword>
<feature type="compositionally biased region" description="Basic and acidic residues" evidence="13">
    <location>
        <begin position="19"/>
        <end position="30"/>
    </location>
</feature>
<keyword evidence="8" id="KW-0999">Mitochondrion inner membrane</keyword>
<organism evidence="15 16">
    <name type="scientific">Coffea arabica</name>
    <name type="common">Arabian coffee</name>
    <dbReference type="NCBI Taxonomy" id="13443"/>
    <lineage>
        <taxon>Eukaryota</taxon>
        <taxon>Viridiplantae</taxon>
        <taxon>Streptophyta</taxon>
        <taxon>Embryophyta</taxon>
        <taxon>Tracheophyta</taxon>
        <taxon>Spermatophyta</taxon>
        <taxon>Magnoliopsida</taxon>
        <taxon>eudicotyledons</taxon>
        <taxon>Gunneridae</taxon>
        <taxon>Pentapetalae</taxon>
        <taxon>asterids</taxon>
        <taxon>lamiids</taxon>
        <taxon>Gentianales</taxon>
        <taxon>Rubiaceae</taxon>
        <taxon>Ixoroideae</taxon>
        <taxon>Gardenieae complex</taxon>
        <taxon>Bertiereae - Coffeeae clade</taxon>
        <taxon>Coffeeae</taxon>
        <taxon>Coffea</taxon>
    </lineage>
</organism>
<feature type="compositionally biased region" description="Polar residues" evidence="13">
    <location>
        <begin position="1"/>
        <end position="18"/>
    </location>
</feature>
<evidence type="ECO:0000313" key="16">
    <source>
        <dbReference type="RefSeq" id="XP_027096013.2"/>
    </source>
</evidence>
<evidence type="ECO:0000256" key="7">
    <source>
        <dbReference type="ARBA" id="ARBA00022692"/>
    </source>
</evidence>
<evidence type="ECO:0000256" key="13">
    <source>
        <dbReference type="SAM" id="MobiDB-lite"/>
    </source>
</evidence>
<dbReference type="GO" id="GO:0005743">
    <property type="term" value="C:mitochondrial inner membrane"/>
    <property type="evidence" value="ECO:0007669"/>
    <property type="project" value="UniProtKB-SubCell"/>
</dbReference>
<comment type="function">
    <text evidence="1">Accessory subunit of the mitochondrial membrane respiratory chain NADH dehydrogenase (Complex I), that is believed not to be involved in catalysis. Complex I functions in the transfer of electrons from NADH to the respiratory chain. The immediate electron acceptor for the enzyme is believed to be ubiquinone.</text>
</comment>
<comment type="similarity">
    <text evidence="3">Belongs to the complex I NDUFA1 subunit family.</text>
</comment>
<protein>
    <recommendedName>
        <fullName evidence="4">NADH dehydrogenase [ubiquinone] 1 alpha subcomplex subunit 1</fullName>
    </recommendedName>
</protein>
<dbReference type="InterPro" id="IPR017384">
    <property type="entry name" value="NADH_Ub_cplx-1_asu_su-1"/>
</dbReference>
<evidence type="ECO:0000256" key="9">
    <source>
        <dbReference type="ARBA" id="ARBA00022982"/>
    </source>
</evidence>
<dbReference type="AlphaFoldDB" id="A0A6P6UZJ9"/>
<proteinExistence type="inferred from homology"/>
<dbReference type="RefSeq" id="XP_027096013.2">
    <property type="nucleotide sequence ID" value="XM_027240212.2"/>
</dbReference>
<dbReference type="OrthoDB" id="1920692at2759"/>
<sequence>MQSEGMGNIVNSSGTINRQQKEAGDKKCEAADEEIEKQPSQSSILVVVVAEIAWVVLEAFLPLEIIVGMLLVMGNAQDFIHKASHGWPKHIDNDVWDVAMERRDKKLMEMLSSSSTPN</sequence>
<evidence type="ECO:0000256" key="2">
    <source>
        <dbReference type="ARBA" id="ARBA00004298"/>
    </source>
</evidence>
<feature type="transmembrane region" description="Helical" evidence="14">
    <location>
        <begin position="44"/>
        <end position="72"/>
    </location>
</feature>
<dbReference type="Pfam" id="PF15879">
    <property type="entry name" value="MWFE"/>
    <property type="match status" value="1"/>
</dbReference>
<reference evidence="15" key="1">
    <citation type="journal article" date="2025" name="Foods">
        <title>Unveiling the Microbial Signatures of Arabica Coffee Cherries: Insights into Ripeness Specific Diversity, Functional Traits, and Implications for Quality and Safety.</title>
        <authorList>
            <consortium name="RefSeq"/>
            <person name="Tenea G.N."/>
            <person name="Cifuentes V."/>
            <person name="Reyes P."/>
            <person name="Cevallos-Vallejos M."/>
        </authorList>
    </citation>
    <scope>NUCLEOTIDE SEQUENCE [LARGE SCALE GENOMIC DNA]</scope>
</reference>
<evidence type="ECO:0000256" key="8">
    <source>
        <dbReference type="ARBA" id="ARBA00022792"/>
    </source>
</evidence>
<dbReference type="GeneID" id="113715907"/>
<keyword evidence="10 14" id="KW-1133">Transmembrane helix</keyword>
<evidence type="ECO:0000256" key="6">
    <source>
        <dbReference type="ARBA" id="ARBA00022660"/>
    </source>
</evidence>
<keyword evidence="9" id="KW-0249">Electron transport</keyword>
<evidence type="ECO:0000256" key="12">
    <source>
        <dbReference type="ARBA" id="ARBA00023136"/>
    </source>
</evidence>
<evidence type="ECO:0000256" key="3">
    <source>
        <dbReference type="ARBA" id="ARBA00009960"/>
    </source>
</evidence>